<dbReference type="Proteomes" id="UP000823749">
    <property type="component" value="Chromosome 8"/>
</dbReference>
<keyword evidence="3" id="KW-1185">Reference proteome</keyword>
<evidence type="ECO:0000313" key="3">
    <source>
        <dbReference type="Proteomes" id="UP000823749"/>
    </source>
</evidence>
<feature type="chain" id="PRO_5043428509" evidence="1">
    <location>
        <begin position="28"/>
        <end position="251"/>
    </location>
</feature>
<dbReference type="PANTHER" id="PTHR34064">
    <property type="entry name" value="OS04G0672300 PROTEIN"/>
    <property type="match status" value="1"/>
</dbReference>
<gene>
    <name evidence="2" type="ORF">RHGRI_022383</name>
</gene>
<dbReference type="EMBL" id="JACTNZ010000008">
    <property type="protein sequence ID" value="KAG5534233.1"/>
    <property type="molecule type" value="Genomic_DNA"/>
</dbReference>
<sequence>MCKGTYISLSYISVSLFLSLSPMAVNSCEESQDARSILVLTDESISDPQCESQLVTLSHSEVSNQLNNRMCLDSKLNCQTYIEQEIVNTDAVSPCIVDIYVEKGHSGMPKASETGEKLKIEGPFTDLKRGLQKQISLQIGERLMQLLMNGSIGLPKFISREKSATERVHETPNSRTRKYKRSASFNSRKVALLFSVLARSFISSAYSPFQINRRNHGADMFDTESETYKRRFCSHLISSSSTCLQCLIILF</sequence>
<dbReference type="AlphaFoldDB" id="A0AAV6J0I7"/>
<organism evidence="2 3">
    <name type="scientific">Rhododendron griersonianum</name>
    <dbReference type="NCBI Taxonomy" id="479676"/>
    <lineage>
        <taxon>Eukaryota</taxon>
        <taxon>Viridiplantae</taxon>
        <taxon>Streptophyta</taxon>
        <taxon>Embryophyta</taxon>
        <taxon>Tracheophyta</taxon>
        <taxon>Spermatophyta</taxon>
        <taxon>Magnoliopsida</taxon>
        <taxon>eudicotyledons</taxon>
        <taxon>Gunneridae</taxon>
        <taxon>Pentapetalae</taxon>
        <taxon>asterids</taxon>
        <taxon>Ericales</taxon>
        <taxon>Ericaceae</taxon>
        <taxon>Ericoideae</taxon>
        <taxon>Rhodoreae</taxon>
        <taxon>Rhododendron</taxon>
    </lineage>
</organism>
<accession>A0AAV6J0I7</accession>
<protein>
    <submittedName>
        <fullName evidence="2">Uncharacterized protein</fullName>
    </submittedName>
</protein>
<comment type="caution">
    <text evidence="2">The sequence shown here is derived from an EMBL/GenBank/DDBJ whole genome shotgun (WGS) entry which is preliminary data.</text>
</comment>
<name>A0AAV6J0I7_9ERIC</name>
<keyword evidence="1" id="KW-0732">Signal</keyword>
<evidence type="ECO:0000256" key="1">
    <source>
        <dbReference type="SAM" id="SignalP"/>
    </source>
</evidence>
<dbReference type="PANTHER" id="PTHR34064:SF5">
    <property type="entry name" value="PROTEIN, PUTATIVE-RELATED"/>
    <property type="match status" value="1"/>
</dbReference>
<proteinExistence type="predicted"/>
<evidence type="ECO:0000313" key="2">
    <source>
        <dbReference type="EMBL" id="KAG5534233.1"/>
    </source>
</evidence>
<feature type="signal peptide" evidence="1">
    <location>
        <begin position="1"/>
        <end position="27"/>
    </location>
</feature>
<reference evidence="2" key="1">
    <citation type="submission" date="2020-08" db="EMBL/GenBank/DDBJ databases">
        <title>Plant Genome Project.</title>
        <authorList>
            <person name="Zhang R.-G."/>
        </authorList>
    </citation>
    <scope>NUCLEOTIDE SEQUENCE</scope>
    <source>
        <strain evidence="2">WSP0</strain>
        <tissue evidence="2">Leaf</tissue>
    </source>
</reference>